<accession>A0A7J7JUS6</accession>
<protein>
    <submittedName>
        <fullName evidence="1">Uncharacterized protein</fullName>
    </submittedName>
</protein>
<evidence type="ECO:0000313" key="2">
    <source>
        <dbReference type="Proteomes" id="UP000593567"/>
    </source>
</evidence>
<name>A0A7J7JUS6_BUGNE</name>
<keyword evidence="2" id="KW-1185">Reference proteome</keyword>
<comment type="caution">
    <text evidence="1">The sequence shown here is derived from an EMBL/GenBank/DDBJ whole genome shotgun (WGS) entry which is preliminary data.</text>
</comment>
<proteinExistence type="predicted"/>
<sequence length="92" mass="10746">MNQETVAEDTATSPVANLDFTDHKQAFKEKSLWEIHYLIIVKYKIAQCDVTVYYNLHLSVLLITQYNIVISDRSIQLLTSKTWKFANYYAIL</sequence>
<dbReference type="AlphaFoldDB" id="A0A7J7JUS6"/>
<organism evidence="1 2">
    <name type="scientific">Bugula neritina</name>
    <name type="common">Brown bryozoan</name>
    <name type="synonym">Sertularia neritina</name>
    <dbReference type="NCBI Taxonomy" id="10212"/>
    <lineage>
        <taxon>Eukaryota</taxon>
        <taxon>Metazoa</taxon>
        <taxon>Spiralia</taxon>
        <taxon>Lophotrochozoa</taxon>
        <taxon>Bryozoa</taxon>
        <taxon>Gymnolaemata</taxon>
        <taxon>Cheilostomatida</taxon>
        <taxon>Flustrina</taxon>
        <taxon>Buguloidea</taxon>
        <taxon>Bugulidae</taxon>
        <taxon>Bugula</taxon>
    </lineage>
</organism>
<reference evidence="1" key="1">
    <citation type="submission" date="2020-06" db="EMBL/GenBank/DDBJ databases">
        <title>Draft genome of Bugula neritina, a colonial animal packing powerful symbionts and potential medicines.</title>
        <authorList>
            <person name="Rayko M."/>
        </authorList>
    </citation>
    <scope>NUCLEOTIDE SEQUENCE [LARGE SCALE GENOMIC DNA]</scope>
    <source>
        <strain evidence="1">Kwan_BN1</strain>
    </source>
</reference>
<dbReference type="EMBL" id="VXIV02001750">
    <property type="protein sequence ID" value="KAF6030130.1"/>
    <property type="molecule type" value="Genomic_DNA"/>
</dbReference>
<dbReference type="Proteomes" id="UP000593567">
    <property type="component" value="Unassembled WGS sequence"/>
</dbReference>
<evidence type="ECO:0000313" key="1">
    <source>
        <dbReference type="EMBL" id="KAF6030130.1"/>
    </source>
</evidence>
<gene>
    <name evidence="1" type="ORF">EB796_011570</name>
</gene>